<dbReference type="InterPro" id="IPR001633">
    <property type="entry name" value="EAL_dom"/>
</dbReference>
<comment type="caution">
    <text evidence="2">The sequence shown here is derived from an EMBL/GenBank/DDBJ whole genome shotgun (WGS) entry which is preliminary data.</text>
</comment>
<evidence type="ECO:0000259" key="1">
    <source>
        <dbReference type="PROSITE" id="PS50883"/>
    </source>
</evidence>
<dbReference type="InterPro" id="IPR050706">
    <property type="entry name" value="Cyclic-di-GMP_PDE-like"/>
</dbReference>
<dbReference type="EMBL" id="JAPNTZ010000030">
    <property type="protein sequence ID" value="MCY1145690.1"/>
    <property type="molecule type" value="Genomic_DNA"/>
</dbReference>
<reference evidence="2" key="1">
    <citation type="submission" date="2022-11" db="EMBL/GenBank/DDBJ databases">
        <authorList>
            <person name="Somphong A."/>
            <person name="Phongsopitanun W."/>
        </authorList>
    </citation>
    <scope>NUCLEOTIDE SEQUENCE</scope>
    <source>
        <strain evidence="2">Pm04-4</strain>
    </source>
</reference>
<keyword evidence="3" id="KW-1185">Reference proteome</keyword>
<sequence>MQSRPARCRSHWTTAKSARAPSATCRTCPGQSLKIDESFVDPIVNSASGTALSEVVIKVAQATVLRAVAEGVETLEQAAALRHLGCHRG</sequence>
<feature type="domain" description="EAL" evidence="1">
    <location>
        <begin position="1"/>
        <end position="89"/>
    </location>
</feature>
<name>A0ABT4BIM9_9ACTN</name>
<dbReference type="Pfam" id="PF00563">
    <property type="entry name" value="EAL"/>
    <property type="match status" value="1"/>
</dbReference>
<evidence type="ECO:0000313" key="2">
    <source>
        <dbReference type="EMBL" id="MCY1145690.1"/>
    </source>
</evidence>
<dbReference type="PANTHER" id="PTHR33121">
    <property type="entry name" value="CYCLIC DI-GMP PHOSPHODIESTERASE PDEF"/>
    <property type="match status" value="1"/>
</dbReference>
<dbReference type="Proteomes" id="UP001151002">
    <property type="component" value="Unassembled WGS sequence"/>
</dbReference>
<gene>
    <name evidence="2" type="ORF">OWR29_47465</name>
</gene>
<protein>
    <submittedName>
        <fullName evidence="2">EAL domain-containing protein</fullName>
    </submittedName>
</protein>
<dbReference type="SUPFAM" id="SSF141868">
    <property type="entry name" value="EAL domain-like"/>
    <property type="match status" value="1"/>
</dbReference>
<evidence type="ECO:0000313" key="3">
    <source>
        <dbReference type="Proteomes" id="UP001151002"/>
    </source>
</evidence>
<accession>A0ABT4BIM9</accession>
<dbReference type="PANTHER" id="PTHR33121:SF70">
    <property type="entry name" value="SIGNALING PROTEIN YKOW"/>
    <property type="match status" value="1"/>
</dbReference>
<dbReference type="InterPro" id="IPR035919">
    <property type="entry name" value="EAL_sf"/>
</dbReference>
<dbReference type="Gene3D" id="3.20.20.450">
    <property type="entry name" value="EAL domain"/>
    <property type="match status" value="1"/>
</dbReference>
<organism evidence="2 3">
    <name type="scientific">Paractinoplanes pyxinae</name>
    <dbReference type="NCBI Taxonomy" id="2997416"/>
    <lineage>
        <taxon>Bacteria</taxon>
        <taxon>Bacillati</taxon>
        <taxon>Actinomycetota</taxon>
        <taxon>Actinomycetes</taxon>
        <taxon>Micromonosporales</taxon>
        <taxon>Micromonosporaceae</taxon>
        <taxon>Paractinoplanes</taxon>
    </lineage>
</organism>
<dbReference type="PROSITE" id="PS50883">
    <property type="entry name" value="EAL"/>
    <property type="match status" value="1"/>
</dbReference>
<proteinExistence type="predicted"/>
<dbReference type="RefSeq" id="WP_267570307.1">
    <property type="nucleotide sequence ID" value="NZ_JAPNTZ010000030.1"/>
</dbReference>